<dbReference type="InterPro" id="IPR004291">
    <property type="entry name" value="Transposase_IS66_central"/>
</dbReference>
<sequence>MAERMGASHEIGEALLRRQRWLFRWWHRVRDGTLSREQFICQVAHLRHGFKTTLDEAAALPIASDEQSPLAKTVRTCRRLLTVEPALWTFVSTIGVEPANNSAERALRAAVIWRKASFGAQSQRGSQFVVRVMTVTTSLKAQGRNILDFLALACLAARTGKEPPSLLPQQQY</sequence>
<dbReference type="AlphaFoldDB" id="A0A6M0SDX0"/>
<gene>
    <name evidence="2" type="ORF">D0962_28635</name>
</gene>
<protein>
    <recommendedName>
        <fullName evidence="1">Transposase IS66 central domain-containing protein</fullName>
    </recommendedName>
</protein>
<dbReference type="Pfam" id="PF03050">
    <property type="entry name" value="DDE_Tnp_IS66"/>
    <property type="match status" value="1"/>
</dbReference>
<name>A0A6M0SDX0_9CYAN</name>
<evidence type="ECO:0000259" key="1">
    <source>
        <dbReference type="Pfam" id="PF03050"/>
    </source>
</evidence>
<dbReference type="RefSeq" id="WP_163669054.1">
    <property type="nucleotide sequence ID" value="NZ_QZCE01000002.1"/>
</dbReference>
<comment type="caution">
    <text evidence="2">The sequence shown here is derived from an EMBL/GenBank/DDBJ whole genome shotgun (WGS) entry which is preliminary data.</text>
</comment>
<dbReference type="EMBL" id="QZCE01000002">
    <property type="protein sequence ID" value="NEZ66678.1"/>
    <property type="molecule type" value="Genomic_DNA"/>
</dbReference>
<feature type="domain" description="Transposase IS66 central" evidence="1">
    <location>
        <begin position="46"/>
        <end position="127"/>
    </location>
</feature>
<reference evidence="2 3" key="1">
    <citation type="journal article" date="2020" name="Microb. Ecol.">
        <title>Ecogenomics of the Marine Benthic Filamentous Cyanobacterium Adonisia.</title>
        <authorList>
            <person name="Walter J.M."/>
            <person name="Coutinho F.H."/>
            <person name="Leomil L."/>
            <person name="Hargreaves P.I."/>
            <person name="Campeao M.E."/>
            <person name="Vieira V.V."/>
            <person name="Silva B.S."/>
            <person name="Fistarol G.O."/>
            <person name="Salomon P.S."/>
            <person name="Sawabe T."/>
            <person name="Mino S."/>
            <person name="Hosokawa M."/>
            <person name="Miyashita H."/>
            <person name="Maruyama F."/>
            <person name="van Verk M.C."/>
            <person name="Dutilh B.E."/>
            <person name="Thompson C.C."/>
            <person name="Thompson F.L."/>
        </authorList>
    </citation>
    <scope>NUCLEOTIDE SEQUENCE [LARGE SCALE GENOMIC DNA]</scope>
    <source>
        <strain evidence="2 3">CCMR0082</strain>
    </source>
</reference>
<proteinExistence type="predicted"/>
<accession>A0A6M0SDX0</accession>
<evidence type="ECO:0000313" key="3">
    <source>
        <dbReference type="Proteomes" id="UP000473574"/>
    </source>
</evidence>
<dbReference type="Proteomes" id="UP000473574">
    <property type="component" value="Unassembled WGS sequence"/>
</dbReference>
<organism evidence="2 3">
    <name type="scientific">Adonisia turfae CCMR0082</name>
    <dbReference type="NCBI Taxonomy" id="2304604"/>
    <lineage>
        <taxon>Bacteria</taxon>
        <taxon>Bacillati</taxon>
        <taxon>Cyanobacteriota</taxon>
        <taxon>Adonisia</taxon>
        <taxon>Adonisia turfae</taxon>
    </lineage>
</organism>
<evidence type="ECO:0000313" key="2">
    <source>
        <dbReference type="EMBL" id="NEZ66678.1"/>
    </source>
</evidence>